<dbReference type="PANTHER" id="PTHR43394">
    <property type="entry name" value="ATP-DEPENDENT PERMEASE MDL1, MITOCHONDRIAL"/>
    <property type="match status" value="1"/>
</dbReference>
<feature type="transmembrane region" description="Helical" evidence="10">
    <location>
        <begin position="172"/>
        <end position="193"/>
    </location>
</feature>
<evidence type="ECO:0000259" key="13">
    <source>
        <dbReference type="PROSITE" id="PS50990"/>
    </source>
</evidence>
<dbReference type="PROSITE" id="PS50893">
    <property type="entry name" value="ABC_TRANSPORTER_2"/>
    <property type="match status" value="1"/>
</dbReference>
<evidence type="ECO:0000256" key="1">
    <source>
        <dbReference type="ARBA" id="ARBA00004651"/>
    </source>
</evidence>
<dbReference type="GO" id="GO:0005524">
    <property type="term" value="F:ATP binding"/>
    <property type="evidence" value="ECO:0007669"/>
    <property type="project" value="UniProtKB-KW"/>
</dbReference>
<dbReference type="InterPro" id="IPR039421">
    <property type="entry name" value="Type_1_exporter"/>
</dbReference>
<keyword evidence="7" id="KW-0067">ATP-binding</keyword>
<feature type="transmembrane region" description="Helical" evidence="10">
    <location>
        <begin position="311"/>
        <end position="331"/>
    </location>
</feature>
<feature type="domain" description="ABC transporter" evidence="11">
    <location>
        <begin position="489"/>
        <end position="724"/>
    </location>
</feature>
<dbReference type="AlphaFoldDB" id="A0A4Z0PEN3"/>
<dbReference type="InterPro" id="IPR027417">
    <property type="entry name" value="P-loop_NTPase"/>
</dbReference>
<evidence type="ECO:0000256" key="6">
    <source>
        <dbReference type="ARBA" id="ARBA00022801"/>
    </source>
</evidence>
<evidence type="ECO:0000256" key="8">
    <source>
        <dbReference type="ARBA" id="ARBA00022989"/>
    </source>
</evidence>
<feature type="transmembrane region" description="Helical" evidence="10">
    <location>
        <begin position="208"/>
        <end position="227"/>
    </location>
</feature>
<evidence type="ECO:0000256" key="5">
    <source>
        <dbReference type="ARBA" id="ARBA00022741"/>
    </source>
</evidence>
<evidence type="ECO:0000259" key="11">
    <source>
        <dbReference type="PROSITE" id="PS50893"/>
    </source>
</evidence>
<evidence type="ECO:0000313" key="15">
    <source>
        <dbReference type="Proteomes" id="UP000297739"/>
    </source>
</evidence>
<evidence type="ECO:0000313" key="14">
    <source>
        <dbReference type="EMBL" id="TGE12626.1"/>
    </source>
</evidence>
<name>A0A4Z0PEN3_9BACT</name>
<dbReference type="CDD" id="cd18571">
    <property type="entry name" value="ABC_6TM_peptidase_like"/>
    <property type="match status" value="1"/>
</dbReference>
<gene>
    <name evidence="14" type="ORF">E5J99_20020</name>
</gene>
<evidence type="ECO:0000259" key="12">
    <source>
        <dbReference type="PROSITE" id="PS50929"/>
    </source>
</evidence>
<reference evidence="14 15" key="1">
    <citation type="submission" date="2019-04" db="EMBL/GenBank/DDBJ databases">
        <authorList>
            <person name="Feng G."/>
            <person name="Zhang J."/>
            <person name="Zhu H."/>
        </authorList>
    </citation>
    <scope>NUCLEOTIDE SEQUENCE [LARGE SCALE GENOMIC DNA]</scope>
    <source>
        <strain evidence="14 15">JCM 17223</strain>
    </source>
</reference>
<dbReference type="Pfam" id="PF00664">
    <property type="entry name" value="ABC_membrane"/>
    <property type="match status" value="1"/>
</dbReference>
<dbReference type="SUPFAM" id="SSF52540">
    <property type="entry name" value="P-loop containing nucleoside triphosphate hydrolases"/>
    <property type="match status" value="1"/>
</dbReference>
<dbReference type="Pfam" id="PF00005">
    <property type="entry name" value="ABC_tran"/>
    <property type="match status" value="1"/>
</dbReference>
<keyword evidence="5" id="KW-0547">Nucleotide-binding</keyword>
<dbReference type="InterPro" id="IPR005074">
    <property type="entry name" value="Peptidase_C39"/>
</dbReference>
<protein>
    <submittedName>
        <fullName evidence="14">Peptidase domain-containing ABC transporter</fullName>
    </submittedName>
</protein>
<dbReference type="InterPro" id="IPR003439">
    <property type="entry name" value="ABC_transporter-like_ATP-bd"/>
</dbReference>
<dbReference type="GO" id="GO:0016887">
    <property type="term" value="F:ATP hydrolysis activity"/>
    <property type="evidence" value="ECO:0007669"/>
    <property type="project" value="InterPro"/>
</dbReference>
<evidence type="ECO:0000256" key="3">
    <source>
        <dbReference type="ARBA" id="ARBA00022475"/>
    </source>
</evidence>
<dbReference type="InterPro" id="IPR003593">
    <property type="entry name" value="AAA+_ATPase"/>
</dbReference>
<evidence type="ECO:0000256" key="2">
    <source>
        <dbReference type="ARBA" id="ARBA00022448"/>
    </source>
</evidence>
<dbReference type="PROSITE" id="PS50990">
    <property type="entry name" value="PEPTIDASE_C39"/>
    <property type="match status" value="1"/>
</dbReference>
<evidence type="ECO:0000256" key="4">
    <source>
        <dbReference type="ARBA" id="ARBA00022692"/>
    </source>
</evidence>
<proteinExistence type="predicted"/>
<dbReference type="InterPro" id="IPR036640">
    <property type="entry name" value="ABC1_TM_sf"/>
</dbReference>
<feature type="domain" description="Peptidase C39" evidence="13">
    <location>
        <begin position="9"/>
        <end position="129"/>
    </location>
</feature>
<dbReference type="GO" id="GO:0006508">
    <property type="term" value="P:proteolysis"/>
    <property type="evidence" value="ECO:0007669"/>
    <property type="project" value="InterPro"/>
</dbReference>
<dbReference type="Gene3D" id="1.20.1560.10">
    <property type="entry name" value="ABC transporter type 1, transmembrane domain"/>
    <property type="match status" value="1"/>
</dbReference>
<sequence>MQKFPFYQQQETKDCGPTCLRMIAKFYGKNISVATIRTLAETTREGSSLAGISEAAEKLGFHTLGVGLDYAQFSEEAPLPALVHWAGNHFVVVHKVSKGQVHVADPAHGLLTYSPQEFRRSWIGAQADVPGAQGVVLLLEPLPAFYEQPDEPRDTSYGGRVVRAHVGRHRRFFLQLLIGLVAASGLQLLLPFLTQSIVDVGIKNQDLGFVYLVLGAQLFLFIGRTSLEIIRSWILLHLSTRINVALISDFFIKLMRLPIGYFDTRLTGDILQRIHDHHRIEQLLTASSLNTLFSVVNLGIFGAVLAWYNGVIFLLFGGGLLLYFGWISLFLRSRKNIDYKRFAQVSAEQSKVMELIGGMQEIKLHNAERQKRWSWEYLQARLFRLEVRSLRLEQMQTVGANFINELKNILITTYAATLVIQGNLTLGMMLAVAYIIGQLNSPVLQLVSFAHSLQDARIALERLAEIHDKPDEEPATPARVSYVDPAADLVIQNLSFRYAGAVDSVLHDINLVIPARKVTAFVGASGSGKTTLLKLLLKFYEPTAGSIALGGARLSTISQQAWRAHFGVVMQEGYIFNDTIAGNVALGDDTIDYQRLVQAVEVANIRDFCEGLPQSYNTRIGGEGLGMSTGQKQRLLIARAVYKSPDFLFFDEATSALDARNERVIMENLQAFYRGKTAVIIAHRLSTVKNADQIVVLDQGSILEVGTHRTLVQQRGAYYNLVKNQLDLEQLHHATGEEVLHG</sequence>
<keyword evidence="3" id="KW-1003">Cell membrane</keyword>
<keyword evidence="8 10" id="KW-1133">Transmembrane helix</keyword>
<organism evidence="14 15">
    <name type="scientific">Hymenobacter elongatus</name>
    <dbReference type="NCBI Taxonomy" id="877208"/>
    <lineage>
        <taxon>Bacteria</taxon>
        <taxon>Pseudomonadati</taxon>
        <taxon>Bacteroidota</taxon>
        <taxon>Cytophagia</taxon>
        <taxon>Cytophagales</taxon>
        <taxon>Hymenobacteraceae</taxon>
        <taxon>Hymenobacter</taxon>
    </lineage>
</organism>
<dbReference type="FunFam" id="3.40.50.300:FF:000299">
    <property type="entry name" value="ABC transporter ATP-binding protein/permease"/>
    <property type="match status" value="1"/>
</dbReference>
<dbReference type="SMART" id="SM00382">
    <property type="entry name" value="AAA"/>
    <property type="match status" value="1"/>
</dbReference>
<evidence type="ECO:0000256" key="9">
    <source>
        <dbReference type="ARBA" id="ARBA00023136"/>
    </source>
</evidence>
<feature type="transmembrane region" description="Helical" evidence="10">
    <location>
        <begin position="283"/>
        <end position="305"/>
    </location>
</feature>
<dbReference type="Gene3D" id="3.40.50.300">
    <property type="entry name" value="P-loop containing nucleotide triphosphate hydrolases"/>
    <property type="match status" value="1"/>
</dbReference>
<evidence type="ECO:0000256" key="10">
    <source>
        <dbReference type="SAM" id="Phobius"/>
    </source>
</evidence>
<keyword evidence="6" id="KW-0378">Hydrolase</keyword>
<feature type="transmembrane region" description="Helical" evidence="10">
    <location>
        <begin position="414"/>
        <end position="436"/>
    </location>
</feature>
<comment type="subcellular location">
    <subcellularLocation>
        <location evidence="1">Cell membrane</location>
        <topology evidence="1">Multi-pass membrane protein</topology>
    </subcellularLocation>
</comment>
<keyword evidence="9 10" id="KW-0472">Membrane</keyword>
<accession>A0A4Z0PEN3</accession>
<dbReference type="InterPro" id="IPR011527">
    <property type="entry name" value="ABC1_TM_dom"/>
</dbReference>
<dbReference type="EMBL" id="SRLD01000064">
    <property type="protein sequence ID" value="TGE12626.1"/>
    <property type="molecule type" value="Genomic_DNA"/>
</dbReference>
<dbReference type="GO" id="GO:0015421">
    <property type="term" value="F:ABC-type oligopeptide transporter activity"/>
    <property type="evidence" value="ECO:0007669"/>
    <property type="project" value="TreeGrafter"/>
</dbReference>
<keyword evidence="4 10" id="KW-0812">Transmembrane</keyword>
<dbReference type="OrthoDB" id="1522160at2"/>
<dbReference type="GO" id="GO:0008233">
    <property type="term" value="F:peptidase activity"/>
    <property type="evidence" value="ECO:0007669"/>
    <property type="project" value="InterPro"/>
</dbReference>
<dbReference type="PROSITE" id="PS50929">
    <property type="entry name" value="ABC_TM1F"/>
    <property type="match status" value="1"/>
</dbReference>
<dbReference type="GO" id="GO:0005886">
    <property type="term" value="C:plasma membrane"/>
    <property type="evidence" value="ECO:0007669"/>
    <property type="project" value="UniProtKB-SubCell"/>
</dbReference>
<comment type="caution">
    <text evidence="14">The sequence shown here is derived from an EMBL/GenBank/DDBJ whole genome shotgun (WGS) entry which is preliminary data.</text>
</comment>
<dbReference type="Gene3D" id="3.90.70.10">
    <property type="entry name" value="Cysteine proteinases"/>
    <property type="match status" value="1"/>
</dbReference>
<feature type="domain" description="ABC transmembrane type-1" evidence="12">
    <location>
        <begin position="176"/>
        <end position="455"/>
    </location>
</feature>
<evidence type="ECO:0000256" key="7">
    <source>
        <dbReference type="ARBA" id="ARBA00022840"/>
    </source>
</evidence>
<dbReference type="Proteomes" id="UP000297739">
    <property type="component" value="Unassembled WGS sequence"/>
</dbReference>
<dbReference type="RefSeq" id="WP_135499587.1">
    <property type="nucleotide sequence ID" value="NZ_SRLD01000064.1"/>
</dbReference>
<dbReference type="CDD" id="cd02418">
    <property type="entry name" value="Peptidase_C39B"/>
    <property type="match status" value="1"/>
</dbReference>
<keyword evidence="15" id="KW-1185">Reference proteome</keyword>
<dbReference type="SUPFAM" id="SSF90123">
    <property type="entry name" value="ABC transporter transmembrane region"/>
    <property type="match status" value="1"/>
</dbReference>
<dbReference type="Pfam" id="PF03412">
    <property type="entry name" value="Peptidase_C39"/>
    <property type="match status" value="1"/>
</dbReference>
<dbReference type="PANTHER" id="PTHR43394:SF1">
    <property type="entry name" value="ATP-BINDING CASSETTE SUB-FAMILY B MEMBER 10, MITOCHONDRIAL"/>
    <property type="match status" value="1"/>
</dbReference>
<keyword evidence="2" id="KW-0813">Transport</keyword>